<feature type="compositionally biased region" description="Basic residues" evidence="1">
    <location>
        <begin position="445"/>
        <end position="454"/>
    </location>
</feature>
<dbReference type="EMBL" id="CADCUM010000026">
    <property type="protein sequence ID" value="CAA9369841.1"/>
    <property type="molecule type" value="Genomic_DNA"/>
</dbReference>
<feature type="compositionally biased region" description="Basic residues" evidence="1">
    <location>
        <begin position="277"/>
        <end position="306"/>
    </location>
</feature>
<feature type="region of interest" description="Disordered" evidence="1">
    <location>
        <begin position="136"/>
        <end position="482"/>
    </location>
</feature>
<accession>A0A6J4MVB7</accession>
<feature type="compositionally biased region" description="Basic residues" evidence="1">
    <location>
        <begin position="319"/>
        <end position="332"/>
    </location>
</feature>
<feature type="non-terminal residue" evidence="2">
    <location>
        <position position="506"/>
    </location>
</feature>
<feature type="compositionally biased region" description="Basic and acidic residues" evidence="1">
    <location>
        <begin position="91"/>
        <end position="100"/>
    </location>
</feature>
<feature type="compositionally biased region" description="Basic and acidic residues" evidence="1">
    <location>
        <begin position="265"/>
        <end position="275"/>
    </location>
</feature>
<gene>
    <name evidence="2" type="ORF">AVDCRST_MAG32-530</name>
</gene>
<feature type="region of interest" description="Disordered" evidence="1">
    <location>
        <begin position="1"/>
        <end position="100"/>
    </location>
</feature>
<dbReference type="AlphaFoldDB" id="A0A6J4MVB7"/>
<feature type="compositionally biased region" description="Basic residues" evidence="1">
    <location>
        <begin position="470"/>
        <end position="482"/>
    </location>
</feature>
<name>A0A6J4MVB7_9ACTN</name>
<proteinExistence type="predicted"/>
<feature type="compositionally biased region" description="Basic and acidic residues" evidence="1">
    <location>
        <begin position="1"/>
        <end position="25"/>
    </location>
</feature>
<feature type="compositionally biased region" description="Basic and acidic residues" evidence="1">
    <location>
        <begin position="61"/>
        <end position="74"/>
    </location>
</feature>
<protein>
    <submittedName>
        <fullName evidence="2">Oxidoreductase</fullName>
    </submittedName>
</protein>
<evidence type="ECO:0000256" key="1">
    <source>
        <dbReference type="SAM" id="MobiDB-lite"/>
    </source>
</evidence>
<feature type="non-terminal residue" evidence="2">
    <location>
        <position position="1"/>
    </location>
</feature>
<evidence type="ECO:0000313" key="2">
    <source>
        <dbReference type="EMBL" id="CAA9369841.1"/>
    </source>
</evidence>
<reference evidence="2" key="1">
    <citation type="submission" date="2020-02" db="EMBL/GenBank/DDBJ databases">
        <authorList>
            <person name="Meier V. D."/>
        </authorList>
    </citation>
    <scope>NUCLEOTIDE SEQUENCE</scope>
    <source>
        <strain evidence="2">AVDCRST_MAG32</strain>
    </source>
</reference>
<feature type="compositionally biased region" description="Basic and acidic residues" evidence="1">
    <location>
        <begin position="434"/>
        <end position="444"/>
    </location>
</feature>
<organism evidence="2">
    <name type="scientific">uncultured Nocardioides sp</name>
    <dbReference type="NCBI Taxonomy" id="198441"/>
    <lineage>
        <taxon>Bacteria</taxon>
        <taxon>Bacillati</taxon>
        <taxon>Actinomycetota</taxon>
        <taxon>Actinomycetes</taxon>
        <taxon>Propionibacteriales</taxon>
        <taxon>Nocardioidaceae</taxon>
        <taxon>Nocardioides</taxon>
        <taxon>environmental samples</taxon>
    </lineage>
</organism>
<sequence>AAATDRRPGRDRGDRSREAGDRPRGPQDPAEPAVRPPGRADGQARGVLDVQAAQEAASGRDPLRPHPARPSDHRAHGHGLAAAHRRRDGRHRPGVDGRRRVRGRADHGARLLHLQAGLHPRRRVLPLAVPHLRRHVARETRPEHRPDRASRAADRWAGEDRHVHRAPAPARRRPHHHHDALPAGRRTTLHGAARLRRLDPPAQGRRHRPARPDAGDLAGRRRRRCGTAGHPHQQRVPDRTAHARRLRPARRGGVGPAAHRHRAARARDLRPDLRGAPRGHRRRAVRHRRRAPRGRVARARARRPRRGDHDRTGAQGRPRVPRGPRRRHRGRRGWPAARRAGQQLVDADGRRGRPAGAPRGAALQLDRAVPAGLPTPPGAGRRRRHRTVGAVVRRQRLGDGGSVLPPLQGRRPPAHQHGEGRAQHAHPHVIGGDVLHRPDPDDRGRHRLDHRRAAAPREAADRGGGLARAARPRRRRRARLRPHRARRVGHRPLRLLRQGLPALSLV</sequence>
<feature type="compositionally biased region" description="Basic and acidic residues" evidence="1">
    <location>
        <begin position="137"/>
        <end position="162"/>
    </location>
</feature>